<dbReference type="InterPro" id="IPR051601">
    <property type="entry name" value="Serine_prot/Carboxylest_S33"/>
</dbReference>
<dbReference type="AlphaFoldDB" id="A0A2P6U134"/>
<dbReference type="OrthoDB" id="8119704at2759"/>
<comment type="similarity">
    <text evidence="1">Belongs to the peptidase S33 family.</text>
</comment>
<proteinExistence type="inferred from homology"/>
<accession>A0A2P6U134</accession>
<dbReference type="Gene3D" id="3.40.50.1820">
    <property type="entry name" value="alpha/beta hydrolase"/>
    <property type="match status" value="1"/>
</dbReference>
<dbReference type="GO" id="GO:0016787">
    <property type="term" value="F:hydrolase activity"/>
    <property type="evidence" value="ECO:0007669"/>
    <property type="project" value="UniProtKB-KW"/>
</dbReference>
<dbReference type="SUPFAM" id="SSF53474">
    <property type="entry name" value="alpha/beta-Hydrolases"/>
    <property type="match status" value="1"/>
</dbReference>
<evidence type="ECO:0000256" key="1">
    <source>
        <dbReference type="ARBA" id="ARBA00010088"/>
    </source>
</evidence>
<comment type="caution">
    <text evidence="4">The sequence shown here is derived from an EMBL/GenBank/DDBJ whole genome shotgun (WGS) entry which is preliminary data.</text>
</comment>
<evidence type="ECO:0000259" key="3">
    <source>
        <dbReference type="Pfam" id="PF12697"/>
    </source>
</evidence>
<evidence type="ECO:0000256" key="2">
    <source>
        <dbReference type="ARBA" id="ARBA00022801"/>
    </source>
</evidence>
<dbReference type="InterPro" id="IPR029058">
    <property type="entry name" value="AB_hydrolase_fold"/>
</dbReference>
<name>A0A2P6U134_CHLSO</name>
<protein>
    <submittedName>
        <fullName evidence="4">Alpha beta hydrolase domain-containing 11</fullName>
    </submittedName>
</protein>
<reference evidence="4 5" key="1">
    <citation type="journal article" date="2018" name="Plant J.">
        <title>Genome sequences of Chlorella sorokiniana UTEX 1602 and Micractinium conductrix SAG 241.80: implications to maltose excretion by a green alga.</title>
        <authorList>
            <person name="Arriola M.B."/>
            <person name="Velmurugan N."/>
            <person name="Zhang Y."/>
            <person name="Plunkett M.H."/>
            <person name="Hondzo H."/>
            <person name="Barney B.M."/>
        </authorList>
    </citation>
    <scope>NUCLEOTIDE SEQUENCE [LARGE SCALE GENOMIC DNA]</scope>
    <source>
        <strain evidence="5">UTEX 1602</strain>
    </source>
</reference>
<evidence type="ECO:0000313" key="4">
    <source>
        <dbReference type="EMBL" id="PRW60024.1"/>
    </source>
</evidence>
<dbReference type="Pfam" id="PF12697">
    <property type="entry name" value="Abhydrolase_6"/>
    <property type="match status" value="1"/>
</dbReference>
<feature type="domain" description="AB hydrolase-1" evidence="3">
    <location>
        <begin position="63"/>
        <end position="332"/>
    </location>
</feature>
<dbReference type="STRING" id="3076.A0A2P6U134"/>
<dbReference type="PANTHER" id="PTHR43248">
    <property type="entry name" value="2-SUCCINYL-6-HYDROXY-2,4-CYCLOHEXADIENE-1-CARBOXYLATE SYNTHASE"/>
    <property type="match status" value="1"/>
</dbReference>
<dbReference type="Proteomes" id="UP000239899">
    <property type="component" value="Unassembled WGS sequence"/>
</dbReference>
<organism evidence="4 5">
    <name type="scientific">Chlorella sorokiniana</name>
    <name type="common">Freshwater green alga</name>
    <dbReference type="NCBI Taxonomy" id="3076"/>
    <lineage>
        <taxon>Eukaryota</taxon>
        <taxon>Viridiplantae</taxon>
        <taxon>Chlorophyta</taxon>
        <taxon>core chlorophytes</taxon>
        <taxon>Trebouxiophyceae</taxon>
        <taxon>Chlorellales</taxon>
        <taxon>Chlorellaceae</taxon>
        <taxon>Chlorella clade</taxon>
        <taxon>Chlorella</taxon>
    </lineage>
</organism>
<evidence type="ECO:0000313" key="5">
    <source>
        <dbReference type="Proteomes" id="UP000239899"/>
    </source>
</evidence>
<dbReference type="InterPro" id="IPR000073">
    <property type="entry name" value="AB_hydrolase_1"/>
</dbReference>
<dbReference type="PANTHER" id="PTHR43248:SF3">
    <property type="entry name" value="AB HYDROLASE-1 DOMAIN-CONTAINING PROTEIN"/>
    <property type="match status" value="1"/>
</dbReference>
<keyword evidence="2 4" id="KW-0378">Hydrolase</keyword>
<dbReference type="EMBL" id="LHPG02000003">
    <property type="protein sequence ID" value="PRW60024.1"/>
    <property type="molecule type" value="Genomic_DNA"/>
</dbReference>
<gene>
    <name evidence="4" type="ORF">C2E21_1804</name>
</gene>
<sequence>MSVAVATARRRLLHLPCSLQGAAWLHGSAAHETLFFEEVHAAPPAATTAAAASPPAPRTVCVLHGLLGTGRNLRGVMQDLCRQAAEASGQPWRALLLDLRCHGRSARSGLPPPHTLSAAAHDVVRLWCHQLGGRAPDVLVGHSMGGKTALEIVRQLAQPGAPTGQPQQVWVLDARPNAVHHMDRPTQEVQNVLATVKSVQLPLASRQALYEQLAAKGFSTALQQWLGSSLLADPQHKGRLVWTFDVHGAQSMFDDYLRQDFSQLLRSPPRGVTLHILRALRSDRWDPETMGVVRQAVAATAQPAAVRGSTRYHELPDAGHWVHTDNPKGLVQLMLPSLVEVAAAAA</sequence>
<keyword evidence="5" id="KW-1185">Reference proteome</keyword>